<dbReference type="InterPro" id="IPR014729">
    <property type="entry name" value="Rossmann-like_a/b/a_fold"/>
</dbReference>
<evidence type="ECO:0000313" key="3">
    <source>
        <dbReference type="Proteomes" id="UP000183038"/>
    </source>
</evidence>
<organism evidence="2 3">
    <name type="scientific">Maribacter dokdonensis</name>
    <dbReference type="NCBI Taxonomy" id="320912"/>
    <lineage>
        <taxon>Bacteria</taxon>
        <taxon>Pseudomonadati</taxon>
        <taxon>Bacteroidota</taxon>
        <taxon>Flavobacteriia</taxon>
        <taxon>Flavobacteriales</taxon>
        <taxon>Flavobacteriaceae</taxon>
        <taxon>Maribacter</taxon>
    </lineage>
</organism>
<evidence type="ECO:0000259" key="1">
    <source>
        <dbReference type="Pfam" id="PF00582"/>
    </source>
</evidence>
<protein>
    <submittedName>
        <fullName evidence="2">Nucleotide-binding universal stress protein, UspA family</fullName>
    </submittedName>
</protein>
<gene>
    <name evidence="2" type="ORF">SAMN05192540_3602</name>
</gene>
<name>A0A1H4TX39_9FLAO</name>
<dbReference type="Proteomes" id="UP000183038">
    <property type="component" value="Unassembled WGS sequence"/>
</dbReference>
<dbReference type="Pfam" id="PF00582">
    <property type="entry name" value="Usp"/>
    <property type="match status" value="1"/>
</dbReference>
<proteinExistence type="predicted"/>
<dbReference type="Gene3D" id="3.40.50.620">
    <property type="entry name" value="HUPs"/>
    <property type="match status" value="1"/>
</dbReference>
<accession>A0A1H4TX39</accession>
<dbReference type="InterPro" id="IPR006016">
    <property type="entry name" value="UspA"/>
</dbReference>
<dbReference type="CDD" id="cd00293">
    <property type="entry name" value="USP-like"/>
    <property type="match status" value="1"/>
</dbReference>
<dbReference type="OrthoDB" id="9788959at2"/>
<dbReference type="RefSeq" id="WP_074674336.1">
    <property type="nucleotide sequence ID" value="NZ_FNTB01000001.1"/>
</dbReference>
<evidence type="ECO:0000313" key="2">
    <source>
        <dbReference type="EMBL" id="SEC60840.1"/>
    </source>
</evidence>
<dbReference type="AlphaFoldDB" id="A0A1H4TX39"/>
<dbReference type="EMBL" id="FNTB01000001">
    <property type="protein sequence ID" value="SEC60840.1"/>
    <property type="molecule type" value="Genomic_DNA"/>
</dbReference>
<reference evidence="2 3" key="1">
    <citation type="submission" date="2016-10" db="EMBL/GenBank/DDBJ databases">
        <authorList>
            <person name="de Groot N.N."/>
        </authorList>
    </citation>
    <scope>NUCLEOTIDE SEQUENCE [LARGE SCALE GENOMIC DNA]</scope>
    <source>
        <strain evidence="2 3">MAR_2009_71</strain>
    </source>
</reference>
<feature type="domain" description="UspA" evidence="1">
    <location>
        <begin position="1"/>
        <end position="147"/>
    </location>
</feature>
<dbReference type="SUPFAM" id="SSF52402">
    <property type="entry name" value="Adenine nucleotide alpha hydrolases-like"/>
    <property type="match status" value="1"/>
</dbReference>
<sequence length="284" mass="32214">MKNILIPTDFSLAAWNATEFALRLFADTTCIFYFLNAYTPEIYSNRLMAGNAVVEVKACTAQKASEKGLSMLLSRVKKQHGNHRHTYVKIPTFSLLIEEVKEAIEKYALDFIVMGATGEEEAPSCLMGRNAVRILDNVQNCPVLVIPKKITFRDLANIALVSDANYFYKGNELNSLLEVCSGFNSRVHILNFQKSNDHLNTLKKLNLYTIDKTLHNVSHEFYNISVKDALSFTLSTFIDQNNCQLVVVFSSNHEFMKNLRLNYVIDKAHFCKDVPILSLKSIEN</sequence>